<dbReference type="InterPro" id="IPR000182">
    <property type="entry name" value="GNAT_dom"/>
</dbReference>
<dbReference type="PANTHER" id="PTHR43617:SF2">
    <property type="entry name" value="UPF0039 PROTEIN SLL0451"/>
    <property type="match status" value="1"/>
</dbReference>
<dbReference type="AlphaFoldDB" id="A0AAU1HQX9"/>
<evidence type="ECO:0000313" key="2">
    <source>
        <dbReference type="EMBL" id="WTP85042.1"/>
    </source>
</evidence>
<dbReference type="Pfam" id="PF00583">
    <property type="entry name" value="Acetyltransf_1"/>
    <property type="match status" value="1"/>
</dbReference>
<dbReference type="PANTHER" id="PTHR43617">
    <property type="entry name" value="L-AMINO ACID N-ACETYLTRANSFERASE"/>
    <property type="match status" value="1"/>
</dbReference>
<organism evidence="2">
    <name type="scientific">Streptomyces sp. NBC_00180</name>
    <dbReference type="NCBI Taxonomy" id="2903632"/>
    <lineage>
        <taxon>Bacteria</taxon>
        <taxon>Bacillati</taxon>
        <taxon>Actinomycetota</taxon>
        <taxon>Actinomycetes</taxon>
        <taxon>Kitasatosporales</taxon>
        <taxon>Streptomycetaceae</taxon>
        <taxon>Streptomyces</taxon>
    </lineage>
</organism>
<feature type="domain" description="N-acetyltransferase" evidence="1">
    <location>
        <begin position="6"/>
        <end position="175"/>
    </location>
</feature>
<accession>A0AAU1HQX9</accession>
<sequence length="177" mass="19858">MDDDGIRIRPMALADCDRVAEIRIGGWQTAYKGLIPRSYLDALDVARDAERRRGYFSQSDGSVVDLVAEHDGRIVGWACHGPYRDGEVRTGDAELYAIYVDPVRYGAGIGQALLQQAVRRCTAAGHARMLLWVLKDNDRARRFYERAGFRPDGAEEPFEVDGVEVPEVRYARALRAD</sequence>
<gene>
    <name evidence="2" type="ORF">OG477_06625</name>
</gene>
<dbReference type="GO" id="GO:0016747">
    <property type="term" value="F:acyltransferase activity, transferring groups other than amino-acyl groups"/>
    <property type="evidence" value="ECO:0007669"/>
    <property type="project" value="InterPro"/>
</dbReference>
<dbReference type="InterPro" id="IPR016181">
    <property type="entry name" value="Acyl_CoA_acyltransferase"/>
</dbReference>
<proteinExistence type="predicted"/>
<protein>
    <submittedName>
        <fullName evidence="2">GNAT family N-acetyltransferase</fullName>
        <ecNumber evidence="2">2.3.1.-</ecNumber>
    </submittedName>
</protein>
<keyword evidence="2" id="KW-0808">Transferase</keyword>
<dbReference type="CDD" id="cd04301">
    <property type="entry name" value="NAT_SF"/>
    <property type="match status" value="1"/>
</dbReference>
<dbReference type="EC" id="2.3.1.-" evidence="2"/>
<dbReference type="Gene3D" id="3.40.630.30">
    <property type="match status" value="1"/>
</dbReference>
<dbReference type="PROSITE" id="PS51186">
    <property type="entry name" value="GNAT"/>
    <property type="match status" value="1"/>
</dbReference>
<reference evidence="2" key="1">
    <citation type="submission" date="2022-10" db="EMBL/GenBank/DDBJ databases">
        <title>The complete genomes of actinobacterial strains from the NBC collection.</title>
        <authorList>
            <person name="Joergensen T.S."/>
            <person name="Alvarez Arevalo M."/>
            <person name="Sterndorff E.B."/>
            <person name="Faurdal D."/>
            <person name="Vuksanovic O."/>
            <person name="Mourched A.-S."/>
            <person name="Charusanti P."/>
            <person name="Shaw S."/>
            <person name="Blin K."/>
            <person name="Weber T."/>
        </authorList>
    </citation>
    <scope>NUCLEOTIDE SEQUENCE</scope>
    <source>
        <strain evidence="2">NBC 00180</strain>
    </source>
</reference>
<keyword evidence="2" id="KW-0012">Acyltransferase</keyword>
<dbReference type="InterPro" id="IPR050276">
    <property type="entry name" value="MshD_Acetyltransferase"/>
</dbReference>
<evidence type="ECO:0000259" key="1">
    <source>
        <dbReference type="PROSITE" id="PS51186"/>
    </source>
</evidence>
<dbReference type="SUPFAM" id="SSF55729">
    <property type="entry name" value="Acyl-CoA N-acyltransferases (Nat)"/>
    <property type="match status" value="1"/>
</dbReference>
<dbReference type="EMBL" id="CP108140">
    <property type="protein sequence ID" value="WTP85042.1"/>
    <property type="molecule type" value="Genomic_DNA"/>
</dbReference>
<name>A0AAU1HQX9_9ACTN</name>